<dbReference type="AlphaFoldDB" id="A0A3P6TKH0"/>
<accession>A0A3P6TKH0</accession>
<gene>
    <name evidence="1" type="ORF">NLS_LOCUS8765</name>
</gene>
<name>A0A3P6TKH0_LITSI</name>
<sequence length="117" mass="12788">MMSVREGQCGVKEANSLSVEDAGIVCTNIACFYFELDYGADCVSSDPPSDNRSSRLNKISPYYLFMFTSSAEKCINGMSDDALDGGWDGSTTSHGNGWPDSSFLLLLRSTSRRQLMC</sequence>
<evidence type="ECO:0000313" key="2">
    <source>
        <dbReference type="Proteomes" id="UP000277928"/>
    </source>
</evidence>
<proteinExistence type="predicted"/>
<dbReference type="EMBL" id="UYRX01001191">
    <property type="protein sequence ID" value="VDK88632.1"/>
    <property type="molecule type" value="Genomic_DNA"/>
</dbReference>
<dbReference type="Proteomes" id="UP000277928">
    <property type="component" value="Unassembled WGS sequence"/>
</dbReference>
<organism evidence="1 2">
    <name type="scientific">Litomosoides sigmodontis</name>
    <name type="common">Filarial nematode worm</name>
    <dbReference type="NCBI Taxonomy" id="42156"/>
    <lineage>
        <taxon>Eukaryota</taxon>
        <taxon>Metazoa</taxon>
        <taxon>Ecdysozoa</taxon>
        <taxon>Nematoda</taxon>
        <taxon>Chromadorea</taxon>
        <taxon>Rhabditida</taxon>
        <taxon>Spirurina</taxon>
        <taxon>Spiruromorpha</taxon>
        <taxon>Filarioidea</taxon>
        <taxon>Onchocercidae</taxon>
        <taxon>Litomosoides</taxon>
    </lineage>
</organism>
<reference evidence="1 2" key="1">
    <citation type="submission" date="2018-08" db="EMBL/GenBank/DDBJ databases">
        <authorList>
            <person name="Laetsch R D."/>
            <person name="Stevens L."/>
            <person name="Kumar S."/>
            <person name="Blaxter L. M."/>
        </authorList>
    </citation>
    <scope>NUCLEOTIDE SEQUENCE [LARGE SCALE GENOMIC DNA]</scope>
</reference>
<protein>
    <submittedName>
        <fullName evidence="1">Uncharacterized protein</fullName>
    </submittedName>
</protein>
<keyword evidence="2" id="KW-1185">Reference proteome</keyword>
<evidence type="ECO:0000313" key="1">
    <source>
        <dbReference type="EMBL" id="VDK88632.1"/>
    </source>
</evidence>